<dbReference type="AlphaFoldDB" id="A0A1Z4JGX2"/>
<dbReference type="GO" id="GO:0015074">
    <property type="term" value="P:DNA integration"/>
    <property type="evidence" value="ECO:0007669"/>
    <property type="project" value="UniProtKB-KW"/>
</dbReference>
<accession>A0A1Z4JGX2</accession>
<sequence length="375" mass="42726">MTQRKGNVVVQTVNDRLRLQWTWTKTLGGDGKRYWLSLGLYDDAVNQTIAQNKAAVIQRDMETGHFDPTLSKYQPDSKKNGDIDLLNLFIQFIEFKKISIGSTSLEKYSVLKKHIEQFFGLKLASETSSKDCFNFRDWLLERQQPSTAYERLVLLSAAFDWGIAQKLISENPCKVVADSMQVPSQSVPQPFEADEALKIIAAFRESPDYSFYLDLVIFQFSIGTRFGEAAALRWGALSRDCSKITISEAVNRSKERKSTKNHKVRYFEVPPELSAILLARRPPNYSPENLVFPSRRTGGMIGYRTFNDAWWAVVSTLDVQQLPPSKTRCTFVSLSLMDGQNPLEVCAMTGHDPKTMFEYYARFVGFPKARSLYRG</sequence>
<dbReference type="InterPro" id="IPR011010">
    <property type="entry name" value="DNA_brk_join_enz"/>
</dbReference>
<gene>
    <name evidence="6" type="ORF">NIES2135_27330</name>
</gene>
<comment type="similarity">
    <text evidence="1">Belongs to the 'phage' integrase family.</text>
</comment>
<dbReference type="SUPFAM" id="SSF56349">
    <property type="entry name" value="DNA breaking-rejoining enzymes"/>
    <property type="match status" value="1"/>
</dbReference>
<dbReference type="EMBL" id="AP018203">
    <property type="protein sequence ID" value="BAY55908.1"/>
    <property type="molecule type" value="Genomic_DNA"/>
</dbReference>
<keyword evidence="2" id="KW-0229">DNA integration</keyword>
<organism evidence="6 7">
    <name type="scientific">Leptolyngbya boryana NIES-2135</name>
    <dbReference type="NCBI Taxonomy" id="1973484"/>
    <lineage>
        <taxon>Bacteria</taxon>
        <taxon>Bacillati</taxon>
        <taxon>Cyanobacteriota</taxon>
        <taxon>Cyanophyceae</taxon>
        <taxon>Leptolyngbyales</taxon>
        <taxon>Leptolyngbyaceae</taxon>
        <taxon>Leptolyngbya group</taxon>
        <taxon>Leptolyngbya</taxon>
    </lineage>
</organism>
<keyword evidence="3" id="KW-0238">DNA-binding</keyword>
<dbReference type="GO" id="GO:0003677">
    <property type="term" value="F:DNA binding"/>
    <property type="evidence" value="ECO:0007669"/>
    <property type="project" value="UniProtKB-KW"/>
</dbReference>
<evidence type="ECO:0000256" key="2">
    <source>
        <dbReference type="ARBA" id="ARBA00022908"/>
    </source>
</evidence>
<dbReference type="Proteomes" id="UP000217895">
    <property type="component" value="Chromosome"/>
</dbReference>
<name>A0A1Z4JGX2_LEPBY</name>
<evidence type="ECO:0000313" key="6">
    <source>
        <dbReference type="EMBL" id="BAY55908.1"/>
    </source>
</evidence>
<dbReference type="PROSITE" id="PS51898">
    <property type="entry name" value="TYR_RECOMBINASE"/>
    <property type="match status" value="1"/>
</dbReference>
<dbReference type="PANTHER" id="PTHR30629">
    <property type="entry name" value="PROPHAGE INTEGRASE"/>
    <property type="match status" value="1"/>
</dbReference>
<dbReference type="Gene3D" id="1.10.443.10">
    <property type="entry name" value="Intergrase catalytic core"/>
    <property type="match status" value="1"/>
</dbReference>
<keyword evidence="4" id="KW-0233">DNA recombination</keyword>
<feature type="domain" description="Tyr recombinase" evidence="5">
    <location>
        <begin position="186"/>
        <end position="374"/>
    </location>
</feature>
<reference evidence="6 7" key="1">
    <citation type="submission" date="2017-06" db="EMBL/GenBank/DDBJ databases">
        <title>Genome sequencing of cyanobaciteial culture collection at National Institute for Environmental Studies (NIES).</title>
        <authorList>
            <person name="Hirose Y."/>
            <person name="Shimura Y."/>
            <person name="Fujisawa T."/>
            <person name="Nakamura Y."/>
            <person name="Kawachi M."/>
        </authorList>
    </citation>
    <scope>NUCLEOTIDE SEQUENCE [LARGE SCALE GENOMIC DNA]</scope>
    <source>
        <strain evidence="6 7">NIES-2135</strain>
    </source>
</reference>
<evidence type="ECO:0000313" key="7">
    <source>
        <dbReference type="Proteomes" id="UP000217895"/>
    </source>
</evidence>
<dbReference type="InterPro" id="IPR002104">
    <property type="entry name" value="Integrase_catalytic"/>
</dbReference>
<keyword evidence="7" id="KW-1185">Reference proteome</keyword>
<dbReference type="InterPro" id="IPR050808">
    <property type="entry name" value="Phage_Integrase"/>
</dbReference>
<dbReference type="GO" id="GO:0006310">
    <property type="term" value="P:DNA recombination"/>
    <property type="evidence" value="ECO:0007669"/>
    <property type="project" value="UniProtKB-KW"/>
</dbReference>
<protein>
    <submittedName>
        <fullName evidence="6">Integrase family protein</fullName>
    </submittedName>
</protein>
<dbReference type="InterPro" id="IPR013762">
    <property type="entry name" value="Integrase-like_cat_sf"/>
</dbReference>
<evidence type="ECO:0000256" key="3">
    <source>
        <dbReference type="ARBA" id="ARBA00023125"/>
    </source>
</evidence>
<proteinExistence type="inferred from homology"/>
<evidence type="ECO:0000256" key="4">
    <source>
        <dbReference type="ARBA" id="ARBA00023172"/>
    </source>
</evidence>
<evidence type="ECO:0000259" key="5">
    <source>
        <dbReference type="PROSITE" id="PS51898"/>
    </source>
</evidence>
<dbReference type="InterPro" id="IPR010998">
    <property type="entry name" value="Integrase_recombinase_N"/>
</dbReference>
<dbReference type="PANTHER" id="PTHR30629:SF2">
    <property type="entry name" value="PROPHAGE INTEGRASE INTS-RELATED"/>
    <property type="match status" value="1"/>
</dbReference>
<dbReference type="Gene3D" id="1.10.150.130">
    <property type="match status" value="1"/>
</dbReference>
<evidence type="ECO:0000256" key="1">
    <source>
        <dbReference type="ARBA" id="ARBA00008857"/>
    </source>
</evidence>
<dbReference type="Pfam" id="PF00589">
    <property type="entry name" value="Phage_integrase"/>
    <property type="match status" value="1"/>
</dbReference>